<dbReference type="Proteomes" id="UP000198508">
    <property type="component" value="Unassembled WGS sequence"/>
</dbReference>
<evidence type="ECO:0000313" key="1">
    <source>
        <dbReference type="EMBL" id="SEU01852.1"/>
    </source>
</evidence>
<evidence type="ECO:0000313" key="2">
    <source>
        <dbReference type="Proteomes" id="UP000198508"/>
    </source>
</evidence>
<proteinExistence type="predicted"/>
<sequence>MSGTCDYSGLSKRYGNFCVPAYKIKINGVDVAASMKLSVVEIKASLVLEGTSIVEIRIGDAYSDREHAFDRRLKDKFILGTVVELEMGYGSDTSCVFVGYVAIVGAEFREFALFVVTLMDARRLMMVSGSKQVLHNVKNYSDAFRTVIGSYSALCKPRIDATDDRLDRPISQNGNDYEFIMDGMIREGKADREFFIFGGTAYFRKPRSVKAPLMNMKYGQVLLSLSVQEEYLDQDIEVIGYNSREQKTFVGKARAKSSSRQKRVVSGKAAFTLTDPDADSQQKAGDRAAAVAAGQMWRSRSGEGETIGLPEMVPGRYFKVSGLEAMADNQYYITEVVHTLNHENYLTSFTIGGWE</sequence>
<organism evidence="1 2">
    <name type="scientific">Enterocloster lavalensis</name>
    <dbReference type="NCBI Taxonomy" id="460384"/>
    <lineage>
        <taxon>Bacteria</taxon>
        <taxon>Bacillati</taxon>
        <taxon>Bacillota</taxon>
        <taxon>Clostridia</taxon>
        <taxon>Lachnospirales</taxon>
        <taxon>Lachnospiraceae</taxon>
        <taxon>Enterocloster</taxon>
    </lineage>
</organism>
<keyword evidence="2" id="KW-1185">Reference proteome</keyword>
<accession>A0A1I0IWR4</accession>
<dbReference type="AlphaFoldDB" id="A0A1I0IWR4"/>
<dbReference type="STRING" id="460384.SAMN05216313_12470"/>
<dbReference type="EMBL" id="FOIM01000024">
    <property type="protein sequence ID" value="SEU01852.1"/>
    <property type="molecule type" value="Genomic_DNA"/>
</dbReference>
<reference evidence="2" key="1">
    <citation type="submission" date="2016-10" db="EMBL/GenBank/DDBJ databases">
        <authorList>
            <person name="Varghese N."/>
            <person name="Submissions S."/>
        </authorList>
    </citation>
    <scope>NUCLEOTIDE SEQUENCE [LARGE SCALE GENOMIC DNA]</scope>
    <source>
        <strain evidence="2">NLAE-zl-G277</strain>
    </source>
</reference>
<protein>
    <submittedName>
        <fullName evidence="1">Phage protein D</fullName>
    </submittedName>
</protein>
<name>A0A1I0IWR4_9FIRM</name>
<gene>
    <name evidence="1" type="ORF">SAMN05216313_12470</name>
</gene>